<accession>A0A1F7X1A9</accession>
<gene>
    <name evidence="1" type="ORF">A2Z67_03935</name>
</gene>
<dbReference type="EMBL" id="MGFQ01000056">
    <property type="protein sequence ID" value="OGM08158.1"/>
    <property type="molecule type" value="Genomic_DNA"/>
</dbReference>
<dbReference type="Proteomes" id="UP000176939">
    <property type="component" value="Unassembled WGS sequence"/>
</dbReference>
<protein>
    <submittedName>
        <fullName evidence="1">Uncharacterized protein</fullName>
    </submittedName>
</protein>
<dbReference type="AlphaFoldDB" id="A0A1F7X1A9"/>
<sequence>MKEIYLFDNGAYWKISSKWMLKRFDCTPEGIRTKCRGKCCYGPLWPGCTGKDGKCPFLGENGCKISDITKRPITCLLYPLKLNKNNTLVVHLKGILKNMPCEKCYGSGPLLIDLMGDTFSFIFGPDNFERIRNQVLGGKDEFICLKTSILERYKKERELEKNNKSPEEL</sequence>
<evidence type="ECO:0000313" key="1">
    <source>
        <dbReference type="EMBL" id="OGM08158.1"/>
    </source>
</evidence>
<organism evidence="1 2">
    <name type="scientific">Candidatus Woesebacteria bacterium RBG_13_36_22</name>
    <dbReference type="NCBI Taxonomy" id="1802478"/>
    <lineage>
        <taxon>Bacteria</taxon>
        <taxon>Candidatus Woeseibacteriota</taxon>
    </lineage>
</organism>
<reference evidence="1 2" key="1">
    <citation type="journal article" date="2016" name="Nat. Commun.">
        <title>Thousands of microbial genomes shed light on interconnected biogeochemical processes in an aquifer system.</title>
        <authorList>
            <person name="Anantharaman K."/>
            <person name="Brown C.T."/>
            <person name="Hug L.A."/>
            <person name="Sharon I."/>
            <person name="Castelle C.J."/>
            <person name="Probst A.J."/>
            <person name="Thomas B.C."/>
            <person name="Singh A."/>
            <person name="Wilkins M.J."/>
            <person name="Karaoz U."/>
            <person name="Brodie E.L."/>
            <person name="Williams K.H."/>
            <person name="Hubbard S.S."/>
            <person name="Banfield J.F."/>
        </authorList>
    </citation>
    <scope>NUCLEOTIDE SEQUENCE [LARGE SCALE GENOMIC DNA]</scope>
</reference>
<proteinExistence type="predicted"/>
<comment type="caution">
    <text evidence="1">The sequence shown here is derived from an EMBL/GenBank/DDBJ whole genome shotgun (WGS) entry which is preliminary data.</text>
</comment>
<evidence type="ECO:0000313" key="2">
    <source>
        <dbReference type="Proteomes" id="UP000176939"/>
    </source>
</evidence>
<name>A0A1F7X1A9_9BACT</name>